<feature type="transmembrane region" description="Helical" evidence="2">
    <location>
        <begin position="111"/>
        <end position="131"/>
    </location>
</feature>
<dbReference type="SUPFAM" id="SSF55073">
    <property type="entry name" value="Nucleotide cyclase"/>
    <property type="match status" value="1"/>
</dbReference>
<evidence type="ECO:0000256" key="1">
    <source>
        <dbReference type="SAM" id="Coils"/>
    </source>
</evidence>
<dbReference type="PROSITE" id="PS50887">
    <property type="entry name" value="GGDEF"/>
    <property type="match status" value="1"/>
</dbReference>
<dbReference type="Gene3D" id="3.30.70.270">
    <property type="match status" value="1"/>
</dbReference>
<keyword evidence="2" id="KW-0812">Transmembrane</keyword>
<dbReference type="FunFam" id="3.30.70.270:FF:000001">
    <property type="entry name" value="Diguanylate cyclase domain protein"/>
    <property type="match status" value="1"/>
</dbReference>
<dbReference type="AlphaFoldDB" id="A0A2W1L8N3"/>
<keyword evidence="1" id="KW-0175">Coiled coil</keyword>
<dbReference type="PANTHER" id="PTHR45138:SF2">
    <property type="entry name" value="DIGUANYLATE CYCLASE VDCA"/>
    <property type="match status" value="1"/>
</dbReference>
<feature type="transmembrane region" description="Helical" evidence="2">
    <location>
        <begin position="79"/>
        <end position="99"/>
    </location>
</feature>
<sequence length="430" mass="47189">MTALQGEIVRSASLDMFVVGALFIIGLYHLGLFAARSKNLSPLYFALFCISISLRSLVTGKTSLFVLLPDFPWDTTVRIEYTTMAIALISFSLFTRSLYPKEYSKWNLVPGLALSVLYGVLRMAGPGWLYLRLLAGFQLVIMLITISCVVAFGLAAWRRKEGAALALGAAIFLAATVLNDILYNRELLTTGYYIPLGLLVYVLANSFILGLSYSRAYASAENLAVKLQALNNTLEEKVVERTVKLEEANKELQKQSLLDRLTGIANRRAFEAAAKELLNEKGGNGSLYLYLIDVDHFKKYNDYYGHLAGDDCLKRIAGVLDRTASREGASAYRYGGGEFSLLYKGDYKSAQQLAEHIIQEVRASSIPHQAPGASGFVTASCGFAVSKAEGSGKFEQLIEAADLALYQAKQAGRDRYCVRKDSFLTATAAK</sequence>
<feature type="transmembrane region" description="Helical" evidence="2">
    <location>
        <begin position="190"/>
        <end position="211"/>
    </location>
</feature>
<dbReference type="Pfam" id="PF07695">
    <property type="entry name" value="7TMR-DISM_7TM"/>
    <property type="match status" value="1"/>
</dbReference>
<dbReference type="InterPro" id="IPR043128">
    <property type="entry name" value="Rev_trsase/Diguanyl_cyclase"/>
</dbReference>
<evidence type="ECO:0000313" key="4">
    <source>
        <dbReference type="EMBL" id="PZD96538.1"/>
    </source>
</evidence>
<name>A0A2W1L8N3_9BACL</name>
<dbReference type="PANTHER" id="PTHR45138">
    <property type="entry name" value="REGULATORY COMPONENTS OF SENSORY TRANSDUCTION SYSTEM"/>
    <property type="match status" value="1"/>
</dbReference>
<evidence type="ECO:0000313" key="5">
    <source>
        <dbReference type="Proteomes" id="UP000249522"/>
    </source>
</evidence>
<keyword evidence="5" id="KW-1185">Reference proteome</keyword>
<protein>
    <recommendedName>
        <fullName evidence="3">GGDEF domain-containing protein</fullName>
    </recommendedName>
</protein>
<dbReference type="InterPro" id="IPR050469">
    <property type="entry name" value="Diguanylate_Cyclase"/>
</dbReference>
<dbReference type="InterPro" id="IPR029787">
    <property type="entry name" value="Nucleotide_cyclase"/>
</dbReference>
<proteinExistence type="predicted"/>
<dbReference type="GO" id="GO:0052621">
    <property type="term" value="F:diguanylate cyclase activity"/>
    <property type="evidence" value="ECO:0007669"/>
    <property type="project" value="TreeGrafter"/>
</dbReference>
<dbReference type="NCBIfam" id="TIGR00254">
    <property type="entry name" value="GGDEF"/>
    <property type="match status" value="1"/>
</dbReference>
<feature type="transmembrane region" description="Helical" evidence="2">
    <location>
        <begin position="12"/>
        <end position="31"/>
    </location>
</feature>
<dbReference type="SMART" id="SM00267">
    <property type="entry name" value="GGDEF"/>
    <property type="match status" value="1"/>
</dbReference>
<dbReference type="EMBL" id="QKRB01000037">
    <property type="protein sequence ID" value="PZD96538.1"/>
    <property type="molecule type" value="Genomic_DNA"/>
</dbReference>
<gene>
    <name evidence="4" type="ORF">DNH61_06960</name>
</gene>
<keyword evidence="2" id="KW-0472">Membrane</keyword>
<organism evidence="4 5">
    <name type="scientific">Paenibacillus sambharensis</name>
    <dbReference type="NCBI Taxonomy" id="1803190"/>
    <lineage>
        <taxon>Bacteria</taxon>
        <taxon>Bacillati</taxon>
        <taxon>Bacillota</taxon>
        <taxon>Bacilli</taxon>
        <taxon>Bacillales</taxon>
        <taxon>Paenibacillaceae</taxon>
        <taxon>Paenibacillus</taxon>
    </lineage>
</organism>
<dbReference type="InterPro" id="IPR011623">
    <property type="entry name" value="7TMR_DISM_rcpt_extracell_dom1"/>
</dbReference>
<dbReference type="GO" id="GO:1902201">
    <property type="term" value="P:negative regulation of bacterial-type flagellum-dependent cell motility"/>
    <property type="evidence" value="ECO:0007669"/>
    <property type="project" value="TreeGrafter"/>
</dbReference>
<evidence type="ECO:0000256" key="2">
    <source>
        <dbReference type="SAM" id="Phobius"/>
    </source>
</evidence>
<dbReference type="GO" id="GO:0043709">
    <property type="term" value="P:cell adhesion involved in single-species biofilm formation"/>
    <property type="evidence" value="ECO:0007669"/>
    <property type="project" value="TreeGrafter"/>
</dbReference>
<dbReference type="Pfam" id="PF00990">
    <property type="entry name" value="GGDEF"/>
    <property type="match status" value="1"/>
</dbReference>
<dbReference type="Proteomes" id="UP000249522">
    <property type="component" value="Unassembled WGS sequence"/>
</dbReference>
<feature type="domain" description="GGDEF" evidence="3">
    <location>
        <begin position="285"/>
        <end position="421"/>
    </location>
</feature>
<dbReference type="GO" id="GO:0005886">
    <property type="term" value="C:plasma membrane"/>
    <property type="evidence" value="ECO:0007669"/>
    <property type="project" value="TreeGrafter"/>
</dbReference>
<dbReference type="CDD" id="cd01949">
    <property type="entry name" value="GGDEF"/>
    <property type="match status" value="1"/>
</dbReference>
<feature type="transmembrane region" description="Helical" evidence="2">
    <location>
        <begin position="164"/>
        <end position="184"/>
    </location>
</feature>
<reference evidence="4 5" key="1">
    <citation type="submission" date="2018-06" db="EMBL/GenBank/DDBJ databases">
        <title>Paenibacillus imtechensis sp. nov.</title>
        <authorList>
            <person name="Pinnaka A.K."/>
            <person name="Singh H."/>
            <person name="Kaur M."/>
        </authorList>
    </citation>
    <scope>NUCLEOTIDE SEQUENCE [LARGE SCALE GENOMIC DNA]</scope>
    <source>
        <strain evidence="4 5">SMB1</strain>
    </source>
</reference>
<dbReference type="InterPro" id="IPR000160">
    <property type="entry name" value="GGDEF_dom"/>
</dbReference>
<feature type="transmembrane region" description="Helical" evidence="2">
    <location>
        <begin position="137"/>
        <end position="157"/>
    </location>
</feature>
<feature type="transmembrane region" description="Helical" evidence="2">
    <location>
        <begin position="43"/>
        <end position="67"/>
    </location>
</feature>
<comment type="caution">
    <text evidence="4">The sequence shown here is derived from an EMBL/GenBank/DDBJ whole genome shotgun (WGS) entry which is preliminary data.</text>
</comment>
<keyword evidence="2" id="KW-1133">Transmembrane helix</keyword>
<evidence type="ECO:0000259" key="3">
    <source>
        <dbReference type="PROSITE" id="PS50887"/>
    </source>
</evidence>
<feature type="coiled-coil region" evidence="1">
    <location>
        <begin position="217"/>
        <end position="255"/>
    </location>
</feature>
<accession>A0A2W1L8N3</accession>